<sequence>MDQIYSDYCSNQLNEQLSILKDFEHDLQLVPCPQSNDAVLNEFIKLKYQDIHSDYLLLNSINQNKIIELINKKLTLVNSAPDNMKIELIEKIVELSVISKYDFRKAEILKFIHKLKQSFNIHFQDELFSKLLNKDFIHINEFESFLAAVKTKWILKLPKSKLIENLIQTNLSVLPLSYKSIKLQNINRLFGVEVDESIISKMISDDNLNGKINQLNQCLVFDDFQLENNIFDIIEELSVY</sequence>
<accession>A0ACA9Y7I0</accession>
<comment type="caution">
    <text evidence="1">The sequence shown here is derived from an EMBL/GenBank/DDBJ whole genome shotgun (WGS) entry which is preliminary data.</text>
</comment>
<dbReference type="EMBL" id="CALSDN010000005">
    <property type="protein sequence ID" value="CAH6720971.1"/>
    <property type="molecule type" value="Genomic_DNA"/>
</dbReference>
<evidence type="ECO:0000313" key="1">
    <source>
        <dbReference type="EMBL" id="CAH6720971.1"/>
    </source>
</evidence>
<proteinExistence type="predicted"/>
<organism evidence="1 2">
    <name type="scientific">[Candida] jaroonii</name>
    <dbReference type="NCBI Taxonomy" id="467808"/>
    <lineage>
        <taxon>Eukaryota</taxon>
        <taxon>Fungi</taxon>
        <taxon>Dikarya</taxon>
        <taxon>Ascomycota</taxon>
        <taxon>Saccharomycotina</taxon>
        <taxon>Pichiomycetes</taxon>
        <taxon>Debaryomycetaceae</taxon>
        <taxon>Yamadazyma</taxon>
    </lineage>
</organism>
<reference evidence="1" key="1">
    <citation type="submission" date="2022-06" db="EMBL/GenBank/DDBJ databases">
        <authorList>
            <person name="Legras J.-L."/>
            <person name="Devillers H."/>
            <person name="Grondin C."/>
        </authorList>
    </citation>
    <scope>NUCLEOTIDE SEQUENCE</scope>
    <source>
        <strain evidence="1">CLIB 1444</strain>
    </source>
</reference>
<protein>
    <submittedName>
        <fullName evidence="1">Uncharacterized protein</fullName>
    </submittedName>
</protein>
<name>A0ACA9Y7I0_9ASCO</name>
<dbReference type="Proteomes" id="UP001152531">
    <property type="component" value="Unassembled WGS sequence"/>
</dbReference>
<evidence type="ECO:0000313" key="2">
    <source>
        <dbReference type="Proteomes" id="UP001152531"/>
    </source>
</evidence>
<keyword evidence="2" id="KW-1185">Reference proteome</keyword>
<gene>
    <name evidence="1" type="ORF">CLIB1444_05S00738</name>
</gene>